<evidence type="ECO:0000313" key="2">
    <source>
        <dbReference type="Proteomes" id="UP001201812"/>
    </source>
</evidence>
<dbReference type="EMBL" id="JAKKPZ010000008">
    <property type="protein sequence ID" value="KAI1718240.1"/>
    <property type="molecule type" value="Genomic_DNA"/>
</dbReference>
<protein>
    <submittedName>
        <fullName evidence="1">Uncharacterized protein</fullName>
    </submittedName>
</protein>
<dbReference type="InterPro" id="IPR012337">
    <property type="entry name" value="RNaseH-like_sf"/>
</dbReference>
<reference evidence="1" key="1">
    <citation type="submission" date="2022-01" db="EMBL/GenBank/DDBJ databases">
        <title>Genome Sequence Resource for Two Populations of Ditylenchus destructor, the Migratory Endoparasitic Phytonematode.</title>
        <authorList>
            <person name="Zhang H."/>
            <person name="Lin R."/>
            <person name="Xie B."/>
        </authorList>
    </citation>
    <scope>NUCLEOTIDE SEQUENCE</scope>
    <source>
        <strain evidence="1">BazhouSP</strain>
    </source>
</reference>
<proteinExistence type="predicted"/>
<sequence length="202" mass="22702">MVVQERRASIATILPLYLALRELPTPDKNLAGVQRAIIKGLDSRMIGWDESEHLVIATLLDPRIKMACFPEDKRATFKDMLLRRATEVSQEAHGTVSETSSDSDINEDSPFAAFMQIYGGNREIEPQEPIDMDAKLKALYGVSFFKTPSSSGSVQLLAQFEVSNTETTRKPLSVSAADFFRFRSDVFERNCYPNRPPSEYDS</sequence>
<dbReference type="AlphaFoldDB" id="A0AAD4NBF7"/>
<comment type="caution">
    <text evidence="1">The sequence shown here is derived from an EMBL/GenBank/DDBJ whole genome shotgun (WGS) entry which is preliminary data.</text>
</comment>
<dbReference type="Proteomes" id="UP001201812">
    <property type="component" value="Unassembled WGS sequence"/>
</dbReference>
<organism evidence="1 2">
    <name type="scientific">Ditylenchus destructor</name>
    <dbReference type="NCBI Taxonomy" id="166010"/>
    <lineage>
        <taxon>Eukaryota</taxon>
        <taxon>Metazoa</taxon>
        <taxon>Ecdysozoa</taxon>
        <taxon>Nematoda</taxon>
        <taxon>Chromadorea</taxon>
        <taxon>Rhabditida</taxon>
        <taxon>Tylenchina</taxon>
        <taxon>Tylenchomorpha</taxon>
        <taxon>Sphaerularioidea</taxon>
        <taxon>Anguinidae</taxon>
        <taxon>Anguininae</taxon>
        <taxon>Ditylenchus</taxon>
    </lineage>
</organism>
<accession>A0AAD4NBF7</accession>
<keyword evidence="2" id="KW-1185">Reference proteome</keyword>
<dbReference type="SUPFAM" id="SSF53098">
    <property type="entry name" value="Ribonuclease H-like"/>
    <property type="match status" value="1"/>
</dbReference>
<name>A0AAD4NBF7_9BILA</name>
<evidence type="ECO:0000313" key="1">
    <source>
        <dbReference type="EMBL" id="KAI1718240.1"/>
    </source>
</evidence>
<gene>
    <name evidence="1" type="ORF">DdX_06660</name>
</gene>